<feature type="domain" description="Glycosyl hydrolase family 31 C-terminal" evidence="8">
    <location>
        <begin position="588"/>
        <end position="674"/>
    </location>
</feature>
<protein>
    <submittedName>
        <fullName evidence="9">Glycoside hydrolase family 31 protein</fullName>
        <ecNumber evidence="9">3.2.1.-</ecNumber>
    </submittedName>
</protein>
<evidence type="ECO:0000256" key="4">
    <source>
        <dbReference type="RuleBase" id="RU361185"/>
    </source>
</evidence>
<keyword evidence="2 4" id="KW-0378">Hydrolase</keyword>
<dbReference type="RefSeq" id="WP_377330175.1">
    <property type="nucleotide sequence ID" value="NZ_JBHUMZ010000051.1"/>
</dbReference>
<evidence type="ECO:0000259" key="7">
    <source>
        <dbReference type="Pfam" id="PF17137"/>
    </source>
</evidence>
<evidence type="ECO:0000313" key="9">
    <source>
        <dbReference type="EMBL" id="MFD2640074.1"/>
    </source>
</evidence>
<dbReference type="Proteomes" id="UP001597452">
    <property type="component" value="Unassembled WGS sequence"/>
</dbReference>
<comment type="similarity">
    <text evidence="1 4">Belongs to the glycosyl hydrolase 31 family.</text>
</comment>
<dbReference type="CDD" id="cd14752">
    <property type="entry name" value="GH31_N"/>
    <property type="match status" value="1"/>
</dbReference>
<organism evidence="9 10">
    <name type="scientific">Piscibacillus salipiscarius</name>
    <dbReference type="NCBI Taxonomy" id="299480"/>
    <lineage>
        <taxon>Bacteria</taxon>
        <taxon>Bacillati</taxon>
        <taxon>Bacillota</taxon>
        <taxon>Bacilli</taxon>
        <taxon>Bacillales</taxon>
        <taxon>Bacillaceae</taxon>
        <taxon>Piscibacillus</taxon>
    </lineage>
</organism>
<feature type="domain" description="DUF5110" evidence="7">
    <location>
        <begin position="690"/>
        <end position="758"/>
    </location>
</feature>
<dbReference type="InterPro" id="IPR011013">
    <property type="entry name" value="Gal_mutarotase_sf_dom"/>
</dbReference>
<dbReference type="Pfam" id="PF13802">
    <property type="entry name" value="Gal_mutarotas_2"/>
    <property type="match status" value="1"/>
</dbReference>
<dbReference type="SUPFAM" id="SSF51011">
    <property type="entry name" value="Glycosyl hydrolase domain"/>
    <property type="match status" value="1"/>
</dbReference>
<dbReference type="PANTHER" id="PTHR22762:SF166">
    <property type="entry name" value="ALPHA-GLUCOSIDASE"/>
    <property type="match status" value="1"/>
</dbReference>
<dbReference type="Gene3D" id="2.60.40.1180">
    <property type="entry name" value="Golgi alpha-mannosidase II"/>
    <property type="match status" value="2"/>
</dbReference>
<gene>
    <name evidence="9" type="ORF">ACFSW4_14490</name>
</gene>
<keyword evidence="10" id="KW-1185">Reference proteome</keyword>
<dbReference type="InterPro" id="IPR048395">
    <property type="entry name" value="Glyco_hydro_31_C"/>
</dbReference>
<dbReference type="SUPFAM" id="SSF74650">
    <property type="entry name" value="Galactose mutarotase-like"/>
    <property type="match status" value="1"/>
</dbReference>
<dbReference type="Gene3D" id="2.60.40.1760">
    <property type="entry name" value="glycosyl hydrolase (family 31)"/>
    <property type="match status" value="1"/>
</dbReference>
<dbReference type="InterPro" id="IPR025887">
    <property type="entry name" value="Glyco_hydro_31_N_dom"/>
</dbReference>
<dbReference type="InterPro" id="IPR033403">
    <property type="entry name" value="DUF5110"/>
</dbReference>
<evidence type="ECO:0000259" key="5">
    <source>
        <dbReference type="Pfam" id="PF01055"/>
    </source>
</evidence>
<dbReference type="Pfam" id="PF17137">
    <property type="entry name" value="DUF5110"/>
    <property type="match status" value="1"/>
</dbReference>
<dbReference type="PANTHER" id="PTHR22762">
    <property type="entry name" value="ALPHA-GLUCOSIDASE"/>
    <property type="match status" value="1"/>
</dbReference>
<sequence length="787" mass="91018">MQDTSFAIHPGKQKTSNDSTFQDIGSLVEFNQSNYFYSFKTERAHISVLFYRNDIVRVVMNPYNEPELGGSYTLELKPQDVDVKVEEHDEEIFLSTQKMKVEVQKSPLRINVYDAEGQSIVSEGKQGMAFNREGHVICYKEAFANDHYYGFGEKTGFLDKRGEKYTMWNTDVYAPHNPETDPLYESIPFFMTLRDGQTSGIFFDNTFKSTFDMRVDQTDYYSFKAEGGQLDYYICAGPSPKHVMEQYTSLTGRMPLPPKWGLGYHQSRYSYETEEEVRELIKTFSEKDIPVDAIHLDIHYMNGYRVFTFDGSRFPNPEKLISDMKEKGIRIVPIVDPGVKVDAEYPIYQEGVTNDLFCKYIEGNIFFGDVWPGKSAFPDFTKEQARKWWGKKHEFYTDKGIEGIWNDMNEPAVFNETKTMDVEVMHDNDGDPKTHRELHNVYGYLMGEATYEGMKDLLNGKRPFLLTRAGYAGVQKYAAVWTGDNRSFWEHLEMAIPMCLNLGLSGVAYSGPDVGGFAHDSNGELLARWTQFGAFTPFFRNHSAIEFVYQEPWQFGEKYEEVIKKYIQLRYKWLPHLYKLFKDASETGVPVMRPLFMEYPNDEETYQLFDQFLIGSNVMIAPVLRPGVNDRMVYLPEGVWYDYWTGDKLEGGKRIIAHAELDHLPIYVKSGTILPEANVKPSTAHEVDHMTIHIYPDEASTSYDLYDDDGETFNYEQDDYFSLNITVNHEDGNVSVDTTVNNQQYQPKWKDITYVVHGISSDVQLVYNGQKVDFEERNGTLSFNKSW</sequence>
<dbReference type="GO" id="GO:0016798">
    <property type="term" value="F:hydrolase activity, acting on glycosyl bonds"/>
    <property type="evidence" value="ECO:0007669"/>
    <property type="project" value="UniProtKB-KW"/>
</dbReference>
<evidence type="ECO:0000256" key="1">
    <source>
        <dbReference type="ARBA" id="ARBA00007806"/>
    </source>
</evidence>
<evidence type="ECO:0000259" key="8">
    <source>
        <dbReference type="Pfam" id="PF21365"/>
    </source>
</evidence>
<accession>A0ABW5QDJ2</accession>
<comment type="caution">
    <text evidence="9">The sequence shown here is derived from an EMBL/GenBank/DDBJ whole genome shotgun (WGS) entry which is preliminary data.</text>
</comment>
<feature type="domain" description="Glycoside hydrolase family 31 N-terminal" evidence="6">
    <location>
        <begin position="46"/>
        <end position="212"/>
    </location>
</feature>
<dbReference type="EC" id="3.2.1.-" evidence="9"/>
<dbReference type="SUPFAM" id="SSF51445">
    <property type="entry name" value="(Trans)glycosidases"/>
    <property type="match status" value="1"/>
</dbReference>
<dbReference type="InterPro" id="IPR030458">
    <property type="entry name" value="Glyco_hydro_31_AS"/>
</dbReference>
<dbReference type="Pfam" id="PF21365">
    <property type="entry name" value="Glyco_hydro_31_3rd"/>
    <property type="match status" value="1"/>
</dbReference>
<proteinExistence type="inferred from homology"/>
<dbReference type="Gene3D" id="3.20.20.80">
    <property type="entry name" value="Glycosidases"/>
    <property type="match status" value="2"/>
</dbReference>
<dbReference type="CDD" id="cd06604">
    <property type="entry name" value="GH31_glucosidase_II_MalA"/>
    <property type="match status" value="1"/>
</dbReference>
<keyword evidence="3 4" id="KW-0326">Glycosidase</keyword>
<dbReference type="EMBL" id="JBHUMZ010000051">
    <property type="protein sequence ID" value="MFD2640074.1"/>
    <property type="molecule type" value="Genomic_DNA"/>
</dbReference>
<dbReference type="Pfam" id="PF01055">
    <property type="entry name" value="Glyco_hydro_31_2nd"/>
    <property type="match status" value="1"/>
</dbReference>
<dbReference type="PROSITE" id="PS00129">
    <property type="entry name" value="GLYCOSYL_HYDROL_F31_1"/>
    <property type="match status" value="1"/>
</dbReference>
<name>A0ABW5QDJ2_9BACI</name>
<reference evidence="10" key="1">
    <citation type="journal article" date="2019" name="Int. J. Syst. Evol. Microbiol.">
        <title>The Global Catalogue of Microorganisms (GCM) 10K type strain sequencing project: providing services to taxonomists for standard genome sequencing and annotation.</title>
        <authorList>
            <consortium name="The Broad Institute Genomics Platform"/>
            <consortium name="The Broad Institute Genome Sequencing Center for Infectious Disease"/>
            <person name="Wu L."/>
            <person name="Ma J."/>
        </authorList>
    </citation>
    <scope>NUCLEOTIDE SEQUENCE [LARGE SCALE GENOMIC DNA]</scope>
    <source>
        <strain evidence="10">TISTR 1571</strain>
    </source>
</reference>
<evidence type="ECO:0000313" key="10">
    <source>
        <dbReference type="Proteomes" id="UP001597452"/>
    </source>
</evidence>
<dbReference type="InterPro" id="IPR013780">
    <property type="entry name" value="Glyco_hydro_b"/>
</dbReference>
<dbReference type="InterPro" id="IPR017853">
    <property type="entry name" value="GH"/>
</dbReference>
<evidence type="ECO:0000256" key="2">
    <source>
        <dbReference type="ARBA" id="ARBA00022801"/>
    </source>
</evidence>
<dbReference type="InterPro" id="IPR000322">
    <property type="entry name" value="Glyco_hydro_31_TIM"/>
</dbReference>
<evidence type="ECO:0000259" key="6">
    <source>
        <dbReference type="Pfam" id="PF13802"/>
    </source>
</evidence>
<evidence type="ECO:0000256" key="3">
    <source>
        <dbReference type="ARBA" id="ARBA00023295"/>
    </source>
</evidence>
<feature type="domain" description="Glycoside hydrolase family 31 TIM barrel" evidence="5">
    <location>
        <begin position="255"/>
        <end position="580"/>
    </location>
</feature>